<keyword evidence="2" id="KW-0472">Membrane</keyword>
<feature type="chain" id="PRO_5032653600" evidence="3">
    <location>
        <begin position="28"/>
        <end position="351"/>
    </location>
</feature>
<keyword evidence="2" id="KW-0812">Transmembrane</keyword>
<dbReference type="PANTHER" id="PTHR34360">
    <property type="entry name" value="OS08G0519400 PROTEIN"/>
    <property type="match status" value="1"/>
</dbReference>
<keyword evidence="3" id="KW-0732">Signal</keyword>
<dbReference type="Proteomes" id="UP000634136">
    <property type="component" value="Unassembled WGS sequence"/>
</dbReference>
<gene>
    <name evidence="4" type="ORF">G2W53_038825</name>
</gene>
<evidence type="ECO:0000313" key="5">
    <source>
        <dbReference type="Proteomes" id="UP000634136"/>
    </source>
</evidence>
<dbReference type="OrthoDB" id="1435327at2759"/>
<feature type="coiled-coil region" evidence="1">
    <location>
        <begin position="33"/>
        <end position="60"/>
    </location>
</feature>
<evidence type="ECO:0000256" key="2">
    <source>
        <dbReference type="SAM" id="Phobius"/>
    </source>
</evidence>
<dbReference type="AlphaFoldDB" id="A0A834SMA4"/>
<name>A0A834SMA4_9FABA</name>
<dbReference type="PANTHER" id="PTHR34360:SF1">
    <property type="entry name" value="OS08G0519400 PROTEIN"/>
    <property type="match status" value="1"/>
</dbReference>
<evidence type="ECO:0000256" key="1">
    <source>
        <dbReference type="SAM" id="Coils"/>
    </source>
</evidence>
<organism evidence="4 5">
    <name type="scientific">Senna tora</name>
    <dbReference type="NCBI Taxonomy" id="362788"/>
    <lineage>
        <taxon>Eukaryota</taxon>
        <taxon>Viridiplantae</taxon>
        <taxon>Streptophyta</taxon>
        <taxon>Embryophyta</taxon>
        <taxon>Tracheophyta</taxon>
        <taxon>Spermatophyta</taxon>
        <taxon>Magnoliopsida</taxon>
        <taxon>eudicotyledons</taxon>
        <taxon>Gunneridae</taxon>
        <taxon>Pentapetalae</taxon>
        <taxon>rosids</taxon>
        <taxon>fabids</taxon>
        <taxon>Fabales</taxon>
        <taxon>Fabaceae</taxon>
        <taxon>Caesalpinioideae</taxon>
        <taxon>Cassia clade</taxon>
        <taxon>Senna</taxon>
    </lineage>
</organism>
<keyword evidence="5" id="KW-1185">Reference proteome</keyword>
<proteinExistence type="predicted"/>
<comment type="caution">
    <text evidence="4">The sequence shown here is derived from an EMBL/GenBank/DDBJ whole genome shotgun (WGS) entry which is preliminary data.</text>
</comment>
<evidence type="ECO:0000313" key="4">
    <source>
        <dbReference type="EMBL" id="KAF7806664.1"/>
    </source>
</evidence>
<feature type="transmembrane region" description="Helical" evidence="2">
    <location>
        <begin position="301"/>
        <end position="324"/>
    </location>
</feature>
<keyword evidence="2" id="KW-1133">Transmembrane helix</keyword>
<evidence type="ECO:0000256" key="3">
    <source>
        <dbReference type="SAM" id="SignalP"/>
    </source>
</evidence>
<feature type="signal peptide" evidence="3">
    <location>
        <begin position="1"/>
        <end position="27"/>
    </location>
</feature>
<sequence>MANPKLFVFFMFFAFLFVRNASQKSHAEPESSISSLRFELEQLKKKISILESAIEKSYHELRSEDDDITEMENDSLEKSESISSLQNKIETLEFQKVSDKQKTTLHMTEQALQAPEEEKMKVEPETTSMKSAKSLIVSHWKFSWRPALDASFPKILEKLAKLRRDGEMCIETLKTEGIPVMKDQWLDFLSSFGPHFESLTAKTIEAYHATKNYLLPSIVKLQNADSPFIQEALKFAKPYINQIEIMTKTCMDSMVVTLEPYSRKLVCAYRMLVTSAITYHKKVQQMLKTNELSRSFASMELAWFAATALLCLPFVFLCKLYSAIFRKKARKFRRAPHSNHIRRKLKRPHDI</sequence>
<protein>
    <submittedName>
        <fullName evidence="4">Coiled-coil domain-containing protein</fullName>
    </submittedName>
</protein>
<reference evidence="4" key="1">
    <citation type="submission" date="2020-09" db="EMBL/GenBank/DDBJ databases">
        <title>Genome-Enabled Discovery of Anthraquinone Biosynthesis in Senna tora.</title>
        <authorList>
            <person name="Kang S.-H."/>
            <person name="Pandey R.P."/>
            <person name="Lee C.-M."/>
            <person name="Sim J.-S."/>
            <person name="Jeong J.-T."/>
            <person name="Choi B.-S."/>
            <person name="Jung M."/>
            <person name="Ginzburg D."/>
            <person name="Zhao K."/>
            <person name="Won S.Y."/>
            <person name="Oh T.-J."/>
            <person name="Yu Y."/>
            <person name="Kim N.-H."/>
            <person name="Lee O.R."/>
            <person name="Lee T.-H."/>
            <person name="Bashyal P."/>
            <person name="Kim T.-S."/>
            <person name="Lee W.-H."/>
            <person name="Kawkins C."/>
            <person name="Kim C.-K."/>
            <person name="Kim J.S."/>
            <person name="Ahn B.O."/>
            <person name="Rhee S.Y."/>
            <person name="Sohng J.K."/>
        </authorList>
    </citation>
    <scope>NUCLEOTIDE SEQUENCE</scope>
    <source>
        <tissue evidence="4">Leaf</tissue>
    </source>
</reference>
<keyword evidence="1" id="KW-0175">Coiled coil</keyword>
<dbReference type="EMBL" id="JAAIUW010000012">
    <property type="protein sequence ID" value="KAF7806664.1"/>
    <property type="molecule type" value="Genomic_DNA"/>
</dbReference>
<accession>A0A834SMA4</accession>